<feature type="transmembrane region" description="Helical" evidence="1">
    <location>
        <begin position="6"/>
        <end position="24"/>
    </location>
</feature>
<proteinExistence type="predicted"/>
<evidence type="ECO:0000313" key="2">
    <source>
        <dbReference type="EMBL" id="CDQ40089.1"/>
    </source>
</evidence>
<protein>
    <submittedName>
        <fullName evidence="2">Uncharacterized protein</fullName>
    </submittedName>
</protein>
<dbReference type="EMBL" id="CCDP010000001">
    <property type="protein sequence ID" value="CDQ40089.1"/>
    <property type="molecule type" value="Genomic_DNA"/>
</dbReference>
<evidence type="ECO:0000256" key="1">
    <source>
        <dbReference type="SAM" id="Phobius"/>
    </source>
</evidence>
<comment type="caution">
    <text evidence="2">The sequence shown here is derived from an EMBL/GenBank/DDBJ whole genome shotgun (WGS) entry which is preliminary data.</text>
</comment>
<reference evidence="3" key="2">
    <citation type="submission" date="2014-05" db="EMBL/GenBank/DDBJ databases">
        <title>Draft genome sequence of Virgibacillus massiliensis Vm-5.</title>
        <authorList>
            <person name="Khelaifia S."/>
            <person name="Croce O."/>
            <person name="Lagier J.C."/>
            <person name="Raoult D."/>
        </authorList>
    </citation>
    <scope>NUCLEOTIDE SEQUENCE [LARGE SCALE GENOMIC DNA]</scope>
    <source>
        <strain evidence="3">Vm-5</strain>
    </source>
</reference>
<keyword evidence="1" id="KW-1133">Transmembrane helix</keyword>
<dbReference type="STRING" id="1462526.BN990_02407"/>
<accession>A0A024QC76</accession>
<dbReference type="AlphaFoldDB" id="A0A024QC76"/>
<keyword evidence="3" id="KW-1185">Reference proteome</keyword>
<dbReference type="OrthoDB" id="1708317at2"/>
<gene>
    <name evidence="2" type="ORF">BN990_02407</name>
</gene>
<dbReference type="InterPro" id="IPR046118">
    <property type="entry name" value="DUF6115"/>
</dbReference>
<dbReference type="eggNOG" id="ENOG50306V9">
    <property type="taxonomic scope" value="Bacteria"/>
</dbReference>
<organism evidence="2 3">
    <name type="scientific">Virgibacillus massiliensis</name>
    <dbReference type="NCBI Taxonomy" id="1462526"/>
    <lineage>
        <taxon>Bacteria</taxon>
        <taxon>Bacillati</taxon>
        <taxon>Bacillota</taxon>
        <taxon>Bacilli</taxon>
        <taxon>Bacillales</taxon>
        <taxon>Bacillaceae</taxon>
        <taxon>Virgibacillus</taxon>
    </lineage>
</organism>
<name>A0A024QC76_9BACI</name>
<sequence length="145" mass="16454">MTSFLLIISFLLHGISFITIYYLLKLSRSQQVNANELQTLLASYLDEIKTENQHLERQLSQGVTNEANYSKEQIAANPDAAGEQSNEENIDLPISEMDQVEASLQARVLQMYSNGKSITEIARELNCGKTEAELIIKFQYHQSIR</sequence>
<dbReference type="Pfam" id="PF19610">
    <property type="entry name" value="DUF6115"/>
    <property type="match status" value="1"/>
</dbReference>
<reference evidence="2 3" key="1">
    <citation type="submission" date="2014-03" db="EMBL/GenBank/DDBJ databases">
        <authorList>
            <person name="Urmite Genomes U."/>
        </authorList>
    </citation>
    <scope>NUCLEOTIDE SEQUENCE [LARGE SCALE GENOMIC DNA]</scope>
    <source>
        <strain evidence="2 3">Vm-5</strain>
    </source>
</reference>
<keyword evidence="1" id="KW-0472">Membrane</keyword>
<dbReference type="Proteomes" id="UP000028875">
    <property type="component" value="Unassembled WGS sequence"/>
</dbReference>
<dbReference type="RefSeq" id="WP_021291551.1">
    <property type="nucleotide sequence ID" value="NZ_BNER01000004.1"/>
</dbReference>
<evidence type="ECO:0000313" key="3">
    <source>
        <dbReference type="Proteomes" id="UP000028875"/>
    </source>
</evidence>
<keyword evidence="1" id="KW-0812">Transmembrane</keyword>